<name>A0ABW4VTU2_9BACT</name>
<evidence type="ECO:0000313" key="8">
    <source>
        <dbReference type="EMBL" id="MFD2036270.1"/>
    </source>
</evidence>
<keyword evidence="3 7" id="KW-0133">Cell shape</keyword>
<evidence type="ECO:0000256" key="6">
    <source>
        <dbReference type="ARBA" id="ARBA00023316"/>
    </source>
</evidence>
<dbReference type="InterPro" id="IPR004391">
    <property type="entry name" value="Glu_race"/>
</dbReference>
<evidence type="ECO:0000256" key="2">
    <source>
        <dbReference type="ARBA" id="ARBA00013090"/>
    </source>
</evidence>
<sequence length="268" mass="29695">MSDSIGIFDSGVGGMTLLVKLLKALPGESFEYYADSGNCPYGEKSVEEILSHTIQIMDYLTQKNCKLIIVACNTISTNIIDKLRAIYPVPIVGMEPGTKPAYKISKNKRIGILATKGTLSGLLYNKTLDSFKDKAIFISEIGHGLVELIENDKIESLAMRERLTMLLKPMVEQQVDTLVLGCTHYNYLTSIIHDIVPYPIEVIDTTDAVSNHVVRILYKKGMVSTDQKRLVNIVTTGDLEILGKMVERLKIHEPNLSIDKLPAPKTGI</sequence>
<comment type="function">
    <text evidence="7">Provides the (R)-glutamate required for cell wall biosynthesis.</text>
</comment>
<dbReference type="SUPFAM" id="SSF53681">
    <property type="entry name" value="Aspartate/glutamate racemase"/>
    <property type="match status" value="2"/>
</dbReference>
<protein>
    <recommendedName>
        <fullName evidence="2 7">Glutamate racemase</fullName>
        <ecNumber evidence="2 7">5.1.1.3</ecNumber>
    </recommendedName>
</protein>
<dbReference type="RefSeq" id="WP_376887298.1">
    <property type="nucleotide sequence ID" value="NZ_JBHUHR010000039.1"/>
</dbReference>
<keyword evidence="9" id="KW-1185">Reference proteome</keyword>
<comment type="catalytic activity">
    <reaction evidence="1 7">
        <text>L-glutamate = D-glutamate</text>
        <dbReference type="Rhea" id="RHEA:12813"/>
        <dbReference type="ChEBI" id="CHEBI:29985"/>
        <dbReference type="ChEBI" id="CHEBI:29986"/>
        <dbReference type="EC" id="5.1.1.3"/>
    </reaction>
</comment>
<dbReference type="Gene3D" id="3.40.50.1860">
    <property type="match status" value="2"/>
</dbReference>
<evidence type="ECO:0000256" key="3">
    <source>
        <dbReference type="ARBA" id="ARBA00022960"/>
    </source>
</evidence>
<evidence type="ECO:0000256" key="4">
    <source>
        <dbReference type="ARBA" id="ARBA00022984"/>
    </source>
</evidence>
<organism evidence="8 9">
    <name type="scientific">Belliella marina</name>
    <dbReference type="NCBI Taxonomy" id="1644146"/>
    <lineage>
        <taxon>Bacteria</taxon>
        <taxon>Pseudomonadati</taxon>
        <taxon>Bacteroidota</taxon>
        <taxon>Cytophagia</taxon>
        <taxon>Cytophagales</taxon>
        <taxon>Cyclobacteriaceae</taxon>
        <taxon>Belliella</taxon>
    </lineage>
</organism>
<evidence type="ECO:0000256" key="7">
    <source>
        <dbReference type="HAMAP-Rule" id="MF_00258"/>
    </source>
</evidence>
<dbReference type="EMBL" id="JBHUHR010000039">
    <property type="protein sequence ID" value="MFD2036270.1"/>
    <property type="molecule type" value="Genomic_DNA"/>
</dbReference>
<reference evidence="9" key="1">
    <citation type="journal article" date="2019" name="Int. J. Syst. Evol. Microbiol.">
        <title>The Global Catalogue of Microorganisms (GCM) 10K type strain sequencing project: providing services to taxonomists for standard genome sequencing and annotation.</title>
        <authorList>
            <consortium name="The Broad Institute Genomics Platform"/>
            <consortium name="The Broad Institute Genome Sequencing Center for Infectious Disease"/>
            <person name="Wu L."/>
            <person name="Ma J."/>
        </authorList>
    </citation>
    <scope>NUCLEOTIDE SEQUENCE [LARGE SCALE GENOMIC DNA]</scope>
    <source>
        <strain evidence="9">CGMCC 1.15180</strain>
    </source>
</reference>
<gene>
    <name evidence="7 8" type="primary">murI</name>
    <name evidence="8" type="ORF">ACFSKL_15815</name>
</gene>
<dbReference type="Proteomes" id="UP001597361">
    <property type="component" value="Unassembled WGS sequence"/>
</dbReference>
<evidence type="ECO:0000256" key="1">
    <source>
        <dbReference type="ARBA" id="ARBA00001602"/>
    </source>
</evidence>
<feature type="binding site" evidence="7">
    <location>
        <begin position="183"/>
        <end position="184"/>
    </location>
    <ligand>
        <name>substrate</name>
    </ligand>
</feature>
<feature type="binding site" evidence="7">
    <location>
        <begin position="9"/>
        <end position="10"/>
    </location>
    <ligand>
        <name>substrate</name>
    </ligand>
</feature>
<dbReference type="InterPro" id="IPR033134">
    <property type="entry name" value="Asp/Glu_racemase_AS_2"/>
</dbReference>
<keyword evidence="6 7" id="KW-0961">Cell wall biogenesis/degradation</keyword>
<feature type="active site" description="Proton donor/acceptor" evidence="7">
    <location>
        <position position="72"/>
    </location>
</feature>
<dbReference type="NCBIfam" id="TIGR00067">
    <property type="entry name" value="glut_race"/>
    <property type="match status" value="1"/>
</dbReference>
<proteinExistence type="inferred from homology"/>
<dbReference type="PANTHER" id="PTHR21198:SF3">
    <property type="entry name" value="GLUTAMATE RACEMASE"/>
    <property type="match status" value="1"/>
</dbReference>
<evidence type="ECO:0000313" key="9">
    <source>
        <dbReference type="Proteomes" id="UP001597361"/>
    </source>
</evidence>
<feature type="active site" description="Proton donor/acceptor" evidence="7">
    <location>
        <position position="182"/>
    </location>
</feature>
<dbReference type="EC" id="5.1.1.3" evidence="2 7"/>
<comment type="caution">
    <text evidence="8">The sequence shown here is derived from an EMBL/GenBank/DDBJ whole genome shotgun (WGS) entry which is preliminary data.</text>
</comment>
<accession>A0ABW4VTU2</accession>
<evidence type="ECO:0000256" key="5">
    <source>
        <dbReference type="ARBA" id="ARBA00023235"/>
    </source>
</evidence>
<keyword evidence="5 7" id="KW-0413">Isomerase</keyword>
<dbReference type="HAMAP" id="MF_00258">
    <property type="entry name" value="Glu_racemase"/>
    <property type="match status" value="1"/>
</dbReference>
<comment type="similarity">
    <text evidence="7">Belongs to the aspartate/glutamate racemases family.</text>
</comment>
<keyword evidence="4 7" id="KW-0573">Peptidoglycan synthesis</keyword>
<comment type="pathway">
    <text evidence="7">Cell wall biogenesis; peptidoglycan biosynthesis.</text>
</comment>
<dbReference type="InterPro" id="IPR015942">
    <property type="entry name" value="Asp/Glu/hydantoin_racemase"/>
</dbReference>
<dbReference type="Pfam" id="PF01177">
    <property type="entry name" value="Asp_Glu_race"/>
    <property type="match status" value="1"/>
</dbReference>
<dbReference type="InterPro" id="IPR001920">
    <property type="entry name" value="Asp/Glu_race"/>
</dbReference>
<feature type="binding site" evidence="7">
    <location>
        <begin position="41"/>
        <end position="42"/>
    </location>
    <ligand>
        <name>substrate</name>
    </ligand>
</feature>
<dbReference type="PROSITE" id="PS00924">
    <property type="entry name" value="ASP_GLU_RACEMASE_2"/>
    <property type="match status" value="1"/>
</dbReference>
<dbReference type="GO" id="GO:0008881">
    <property type="term" value="F:glutamate racemase activity"/>
    <property type="evidence" value="ECO:0007669"/>
    <property type="project" value="UniProtKB-EC"/>
</dbReference>
<feature type="binding site" evidence="7">
    <location>
        <begin position="73"/>
        <end position="74"/>
    </location>
    <ligand>
        <name>substrate</name>
    </ligand>
</feature>
<dbReference type="PANTHER" id="PTHR21198">
    <property type="entry name" value="GLUTAMATE RACEMASE"/>
    <property type="match status" value="1"/>
</dbReference>